<proteinExistence type="predicted"/>
<evidence type="ECO:0000313" key="3">
    <source>
        <dbReference type="Proteomes" id="UP000572754"/>
    </source>
</evidence>
<dbReference type="AlphaFoldDB" id="A0A8H5SNK0"/>
<name>A0A8H5SNK0_FUSCI</name>
<gene>
    <name evidence="2" type="ORF">FCIRC_13451</name>
</gene>
<keyword evidence="3" id="KW-1185">Reference proteome</keyword>
<accession>A0A8H5SNK0</accession>
<reference evidence="3" key="1">
    <citation type="journal article" date="2020" name="BMC Genomics">
        <title>Correction to: Identification and distribution of gene clusters required for synthesis of sphingolipid metabolism inhibitors in diverse species of the filamentous fungus Fusarium.</title>
        <authorList>
            <person name="Kim H.S."/>
            <person name="Lohmar J.M."/>
            <person name="Busman M."/>
            <person name="Brown D.W."/>
            <person name="Naumann T.A."/>
            <person name="Divon H.H."/>
            <person name="Lysoe E."/>
            <person name="Uhlig S."/>
            <person name="Proctor R.H."/>
        </authorList>
    </citation>
    <scope>NUCLEOTIDE SEQUENCE [LARGE SCALE GENOMIC DNA]</scope>
    <source>
        <strain evidence="3">NRRL 25331</strain>
    </source>
</reference>
<feature type="domain" description="Heterokaryon incompatibility" evidence="1">
    <location>
        <begin position="4"/>
        <end position="91"/>
    </location>
</feature>
<reference evidence="2 3" key="2">
    <citation type="submission" date="2020-05" db="EMBL/GenBank/DDBJ databases">
        <title>Identification and distribution of gene clusters putatively required for synthesis of sphingolipid metabolism inhibitors in phylogenetically diverse species of the filamentous fungus Fusarium.</title>
        <authorList>
            <person name="Kim H.-S."/>
            <person name="Busman M."/>
            <person name="Brown D.W."/>
            <person name="Divon H."/>
            <person name="Uhlig S."/>
            <person name="Proctor R.H."/>
        </authorList>
    </citation>
    <scope>NUCLEOTIDE SEQUENCE [LARGE SCALE GENOMIC DNA]</scope>
    <source>
        <strain evidence="2 3">NRRL 25331</strain>
    </source>
</reference>
<protein>
    <submittedName>
        <fullName evidence="2">Het-domain-containing protein</fullName>
    </submittedName>
</protein>
<organism evidence="2 3">
    <name type="scientific">Fusarium circinatum</name>
    <name type="common">Pitch canker fungus</name>
    <name type="synonym">Gibberella circinata</name>
    <dbReference type="NCBI Taxonomy" id="48490"/>
    <lineage>
        <taxon>Eukaryota</taxon>
        <taxon>Fungi</taxon>
        <taxon>Dikarya</taxon>
        <taxon>Ascomycota</taxon>
        <taxon>Pezizomycotina</taxon>
        <taxon>Sordariomycetes</taxon>
        <taxon>Hypocreomycetidae</taxon>
        <taxon>Hypocreales</taxon>
        <taxon>Nectriaceae</taxon>
        <taxon>Fusarium</taxon>
        <taxon>Fusarium fujikuroi species complex</taxon>
    </lineage>
</organism>
<evidence type="ECO:0000259" key="1">
    <source>
        <dbReference type="Pfam" id="PF06985"/>
    </source>
</evidence>
<dbReference type="InterPro" id="IPR010730">
    <property type="entry name" value="HET"/>
</dbReference>
<sequence>MLLNQGELAIGKNLYSFLHLQSSIIAQPTSFWIDAICIGQANIHERNHQVGLMRQIYTSAAKVHVWLGQEDESSDIAMRRMWIIQELLHANDITVWCGSLNFSWDDIEKLYLKLKTIEESHWFAHHEYHLMVMRSSAAVMVWQRAHWRHPDTPVPTLQTLIEIFRDWQCTDLRDKVFALSGMATEESTVEPDYALTTREVYFAVLQRVEGQQEQFRALLSQAFGLAGRDVDLPGQNMYSHSKNILGTSLC</sequence>
<dbReference type="Proteomes" id="UP000572754">
    <property type="component" value="Unassembled WGS sequence"/>
</dbReference>
<evidence type="ECO:0000313" key="2">
    <source>
        <dbReference type="EMBL" id="KAF5656934.1"/>
    </source>
</evidence>
<dbReference type="Pfam" id="PF06985">
    <property type="entry name" value="HET"/>
    <property type="match status" value="1"/>
</dbReference>
<dbReference type="PANTHER" id="PTHR24148">
    <property type="entry name" value="ANKYRIN REPEAT DOMAIN-CONTAINING PROTEIN 39 HOMOLOG-RELATED"/>
    <property type="match status" value="1"/>
</dbReference>
<dbReference type="PANTHER" id="PTHR24148:SF73">
    <property type="entry name" value="HET DOMAIN PROTEIN (AFU_ORTHOLOGUE AFUA_8G01020)"/>
    <property type="match status" value="1"/>
</dbReference>
<dbReference type="InterPro" id="IPR052895">
    <property type="entry name" value="HetReg/Transcr_Mod"/>
</dbReference>
<dbReference type="EMBL" id="JAAQPE010000681">
    <property type="protein sequence ID" value="KAF5656934.1"/>
    <property type="molecule type" value="Genomic_DNA"/>
</dbReference>
<comment type="caution">
    <text evidence="2">The sequence shown here is derived from an EMBL/GenBank/DDBJ whole genome shotgun (WGS) entry which is preliminary data.</text>
</comment>